<feature type="domain" description="G-patch" evidence="3">
    <location>
        <begin position="857"/>
        <end position="899"/>
    </location>
</feature>
<dbReference type="InterPro" id="IPR001374">
    <property type="entry name" value="R3H_dom"/>
</dbReference>
<evidence type="ECO:0000256" key="1">
    <source>
        <dbReference type="SAM" id="MobiDB-lite"/>
    </source>
</evidence>
<dbReference type="Pfam" id="PF01585">
    <property type="entry name" value="G-patch"/>
    <property type="match status" value="1"/>
</dbReference>
<feature type="region of interest" description="Disordered" evidence="1">
    <location>
        <begin position="812"/>
        <end position="846"/>
    </location>
</feature>
<keyword evidence="2" id="KW-0812">Transmembrane</keyword>
<dbReference type="Pfam" id="PF01424">
    <property type="entry name" value="R3H"/>
    <property type="match status" value="1"/>
</dbReference>
<evidence type="ECO:0000313" key="5">
    <source>
        <dbReference type="EMBL" id="KAK5699796.1"/>
    </source>
</evidence>
<dbReference type="PROSITE" id="PS50174">
    <property type="entry name" value="G_PATCH"/>
    <property type="match status" value="1"/>
</dbReference>
<feature type="region of interest" description="Disordered" evidence="1">
    <location>
        <begin position="482"/>
        <end position="506"/>
    </location>
</feature>
<evidence type="ECO:0000259" key="4">
    <source>
        <dbReference type="PROSITE" id="PS51061"/>
    </source>
</evidence>
<dbReference type="Gene3D" id="3.30.1370.50">
    <property type="entry name" value="R3H-like domain"/>
    <property type="match status" value="1"/>
</dbReference>
<dbReference type="InterPro" id="IPR000467">
    <property type="entry name" value="G_patch_dom"/>
</dbReference>
<feature type="region of interest" description="Disordered" evidence="1">
    <location>
        <begin position="223"/>
        <end position="371"/>
    </location>
</feature>
<accession>A0AAN7W7E9</accession>
<feature type="compositionally biased region" description="Polar residues" evidence="1">
    <location>
        <begin position="76"/>
        <end position="91"/>
    </location>
</feature>
<feature type="domain" description="R3H" evidence="4">
    <location>
        <begin position="728"/>
        <end position="791"/>
    </location>
</feature>
<dbReference type="InterPro" id="IPR051189">
    <property type="entry name" value="Splicing_assoc_domain"/>
</dbReference>
<feature type="region of interest" description="Disordered" evidence="1">
    <location>
        <begin position="35"/>
        <end position="91"/>
    </location>
</feature>
<dbReference type="PANTHER" id="PTHR14195">
    <property type="entry name" value="G PATCH DOMAIN CONTAINING PROTEIN 2"/>
    <property type="match status" value="1"/>
</dbReference>
<evidence type="ECO:0000256" key="2">
    <source>
        <dbReference type="SAM" id="Phobius"/>
    </source>
</evidence>
<keyword evidence="2" id="KW-0472">Membrane</keyword>
<sequence>MTHGDYIDVADELFVCSIALLAIVCLFNAIATMGKKGKGGKAPTGRAKQRQKGPIGRDVQYMPDDSDDNTRKSFKGFSQGTPRGGFSQQGSNVKLRHQTISFVSAGDIAPIKLESTDHNIKVVAADEEVDSEEDYLDEQGESEIDDSNMQTNVVDAEVEISGGAFGQMNLDSPPAAQDLFVVDTVGDPSLAFRPVTNGKQRAVRSLSPARSDTSDDVVVFHGRSKAVQNRSVKPAPTPKASTSKPAAPSSAATSTVRSSSPLKAASSRQSEAPDLLGPLLDTLNGTPEPSVPSKAAKGWASKPSKYDQQASASAESTWQAAPSTPYWREGKPRPDLDAQPSNSGMIEDSSSRPSKVMFAEPEKAKNAEETIADLQADWKSVLREKRLSKDAPTTPDVAEVPTRNKPNRKHRSGRKKSNRQMRDAILSDDDEDEDEAAYDDYMANLVAQMEAEDGVTPMLTSLQPSADAGPSLVVDGRVIAEDSTLKHDTEQDWEDEDSDLSDSDAPIGLDLSELSDMDQGLNMSDLDSSELEDELEYTEREQWEDEVDLRQRRIAAMDDEHLARLFAKQQELGIDADEIVIDDGVYDAMEGVGDVDAASSGLKEITNSAFARKSPRQKRSRAKGDFSFPDASALADTVEQYGQNGFDIMDFDRPSLRNTKKGRKGKMPPELDDLSDDELRDEMLGAWENDREKKRQKKVEREELRSQGMLGASGRKSKADLSQKYLQGMTMVQVHEELAIFLQDDRQTSRSFPPMAKKDRASLHIVADHLNLKSKSVGTGHSRAPVLYKTGFTAVYNEAALNRIMSGASRGFLKNSKGKGKGKIPKGPGRARNAGMDKSNGLRDGQVVGGDARELGAENFGHKLMQKMGWKAGTALGKDGEGLLVPVAQVMRSGKAGLG</sequence>
<dbReference type="SMART" id="SM00443">
    <property type="entry name" value="G_patch"/>
    <property type="match status" value="1"/>
</dbReference>
<name>A0AAN7W7E9_9PEZI</name>
<keyword evidence="2" id="KW-1133">Transmembrane helix</keyword>
<feature type="region of interest" description="Disordered" evidence="1">
    <location>
        <begin position="383"/>
        <end position="434"/>
    </location>
</feature>
<dbReference type="Proteomes" id="UP001310594">
    <property type="component" value="Unassembled WGS sequence"/>
</dbReference>
<gene>
    <name evidence="5" type="primary">SQS1</name>
    <name evidence="5" type="ORF">LTR97_005927</name>
</gene>
<organism evidence="5 6">
    <name type="scientific">Elasticomyces elasticus</name>
    <dbReference type="NCBI Taxonomy" id="574655"/>
    <lineage>
        <taxon>Eukaryota</taxon>
        <taxon>Fungi</taxon>
        <taxon>Dikarya</taxon>
        <taxon>Ascomycota</taxon>
        <taxon>Pezizomycotina</taxon>
        <taxon>Dothideomycetes</taxon>
        <taxon>Dothideomycetidae</taxon>
        <taxon>Mycosphaerellales</taxon>
        <taxon>Teratosphaeriaceae</taxon>
        <taxon>Elasticomyces</taxon>
    </lineage>
</organism>
<comment type="caution">
    <text evidence="5">The sequence shown here is derived from an EMBL/GenBank/DDBJ whole genome shotgun (WGS) entry which is preliminary data.</text>
</comment>
<feature type="compositionally biased region" description="Polar residues" evidence="1">
    <location>
        <begin position="306"/>
        <end position="322"/>
    </location>
</feature>
<dbReference type="GO" id="GO:0003676">
    <property type="term" value="F:nucleic acid binding"/>
    <property type="evidence" value="ECO:0007669"/>
    <property type="project" value="UniProtKB-UniRule"/>
</dbReference>
<evidence type="ECO:0000259" key="3">
    <source>
        <dbReference type="PROSITE" id="PS50174"/>
    </source>
</evidence>
<dbReference type="SMART" id="SM00393">
    <property type="entry name" value="R3H"/>
    <property type="match status" value="1"/>
</dbReference>
<feature type="compositionally biased region" description="Basic residues" evidence="1">
    <location>
        <begin position="405"/>
        <end position="419"/>
    </location>
</feature>
<feature type="compositionally biased region" description="Basic and acidic residues" evidence="1">
    <location>
        <begin position="688"/>
        <end position="705"/>
    </location>
</feature>
<evidence type="ECO:0000313" key="6">
    <source>
        <dbReference type="Proteomes" id="UP001310594"/>
    </source>
</evidence>
<feature type="compositionally biased region" description="Acidic residues" evidence="1">
    <location>
        <begin position="491"/>
        <end position="502"/>
    </location>
</feature>
<proteinExistence type="predicted"/>
<feature type="transmembrane region" description="Helical" evidence="2">
    <location>
        <begin position="12"/>
        <end position="31"/>
    </location>
</feature>
<reference evidence="5" key="1">
    <citation type="submission" date="2023-08" db="EMBL/GenBank/DDBJ databases">
        <title>Black Yeasts Isolated from many extreme environments.</title>
        <authorList>
            <person name="Coleine C."/>
            <person name="Stajich J.E."/>
            <person name="Selbmann L."/>
        </authorList>
    </citation>
    <scope>NUCLEOTIDE SEQUENCE</scope>
    <source>
        <strain evidence="5">CCFEE 5810</strain>
    </source>
</reference>
<dbReference type="AlphaFoldDB" id="A0AAN7W7E9"/>
<dbReference type="PROSITE" id="PS51061">
    <property type="entry name" value="R3H"/>
    <property type="match status" value="1"/>
</dbReference>
<dbReference type="EMBL" id="JAVRQU010000008">
    <property type="protein sequence ID" value="KAK5699796.1"/>
    <property type="molecule type" value="Genomic_DNA"/>
</dbReference>
<feature type="compositionally biased region" description="Low complexity" evidence="1">
    <location>
        <begin position="238"/>
        <end position="261"/>
    </location>
</feature>
<feature type="compositionally biased region" description="Acidic residues" evidence="1">
    <location>
        <begin position="670"/>
        <end position="680"/>
    </location>
</feature>
<dbReference type="InterPro" id="IPR036867">
    <property type="entry name" value="R3H_dom_sf"/>
</dbReference>
<protein>
    <submittedName>
        <fullName evidence="5">Squalene synthetase-like protein</fullName>
    </submittedName>
</protein>
<dbReference type="SUPFAM" id="SSF82708">
    <property type="entry name" value="R3H domain"/>
    <property type="match status" value="1"/>
</dbReference>
<feature type="region of interest" description="Disordered" evidence="1">
    <location>
        <begin position="649"/>
        <end position="716"/>
    </location>
</feature>